<dbReference type="PANTHER" id="PTHR10192:SF5">
    <property type="entry name" value="GEPHYRIN"/>
    <property type="match status" value="1"/>
</dbReference>
<evidence type="ECO:0000256" key="3">
    <source>
        <dbReference type="ARBA" id="ARBA00010763"/>
    </source>
</evidence>
<dbReference type="Gene3D" id="2.170.190.11">
    <property type="entry name" value="Molybdopterin biosynthesis moea protein, domain 3"/>
    <property type="match status" value="1"/>
</dbReference>
<comment type="catalytic activity">
    <reaction evidence="5">
        <text>adenylyl-molybdopterin + molybdate = Mo-molybdopterin + AMP + H(+)</text>
        <dbReference type="Rhea" id="RHEA:35047"/>
        <dbReference type="ChEBI" id="CHEBI:15378"/>
        <dbReference type="ChEBI" id="CHEBI:36264"/>
        <dbReference type="ChEBI" id="CHEBI:62727"/>
        <dbReference type="ChEBI" id="CHEBI:71302"/>
        <dbReference type="ChEBI" id="CHEBI:456215"/>
        <dbReference type="EC" id="2.10.1.1"/>
    </reaction>
</comment>
<dbReference type="Proteomes" id="UP000052268">
    <property type="component" value="Unassembled WGS sequence"/>
</dbReference>
<evidence type="ECO:0000256" key="1">
    <source>
        <dbReference type="ARBA" id="ARBA00002901"/>
    </source>
</evidence>
<dbReference type="PATRIC" id="fig|1114963.3.peg.646"/>
<evidence type="ECO:0000256" key="5">
    <source>
        <dbReference type="ARBA" id="ARBA00047317"/>
    </source>
</evidence>
<keyword evidence="6" id="KW-0479">Metal-binding</keyword>
<dbReference type="EMBL" id="JACU01000002">
    <property type="protein sequence ID" value="KMS59290.1"/>
    <property type="molecule type" value="Genomic_DNA"/>
</dbReference>
<dbReference type="InterPro" id="IPR038987">
    <property type="entry name" value="MoeA-like"/>
</dbReference>
<dbReference type="PANTHER" id="PTHR10192">
    <property type="entry name" value="MOLYBDOPTERIN BIOSYNTHESIS PROTEIN"/>
    <property type="match status" value="1"/>
</dbReference>
<dbReference type="InterPro" id="IPR005111">
    <property type="entry name" value="MoeA_C_domain_IV"/>
</dbReference>
<gene>
    <name evidence="8" type="ORF">V474_08730</name>
</gene>
<evidence type="ECO:0000256" key="6">
    <source>
        <dbReference type="RuleBase" id="RU365090"/>
    </source>
</evidence>
<comment type="caution">
    <text evidence="8">The sequence shown here is derived from an EMBL/GenBank/DDBJ whole genome shotgun (WGS) entry which is preliminary data.</text>
</comment>
<dbReference type="Gene3D" id="2.40.340.10">
    <property type="entry name" value="MoeA, C-terminal, domain IV"/>
    <property type="match status" value="1"/>
</dbReference>
<dbReference type="Gene3D" id="3.90.105.10">
    <property type="entry name" value="Molybdopterin biosynthesis moea protein, domain 2"/>
    <property type="match status" value="1"/>
</dbReference>
<evidence type="ECO:0000256" key="2">
    <source>
        <dbReference type="ARBA" id="ARBA00005046"/>
    </source>
</evidence>
<feature type="domain" description="MoaB/Mog" evidence="7">
    <location>
        <begin position="179"/>
        <end position="320"/>
    </location>
</feature>
<evidence type="ECO:0000313" key="8">
    <source>
        <dbReference type="EMBL" id="KMS59290.1"/>
    </source>
</evidence>
<dbReference type="InterPro" id="IPR001453">
    <property type="entry name" value="MoaB/Mog_dom"/>
</dbReference>
<reference evidence="8 9" key="1">
    <citation type="journal article" date="2015" name="G3 (Bethesda)">
        <title>Insights into Ongoing Evolution of the Hexachlorocyclohexane Catabolic Pathway from Comparative Genomics of Ten Sphingomonadaceae Strains.</title>
        <authorList>
            <person name="Pearce S.L."/>
            <person name="Oakeshott J.G."/>
            <person name="Pandey G."/>
        </authorList>
    </citation>
    <scope>NUCLEOTIDE SEQUENCE [LARGE SCALE GENOMIC DNA]</scope>
    <source>
        <strain evidence="8 9">LL02</strain>
    </source>
</reference>
<dbReference type="InterPro" id="IPR005110">
    <property type="entry name" value="MoeA_linker/N"/>
</dbReference>
<proteinExistence type="inferred from homology"/>
<comment type="similarity">
    <text evidence="3 6">Belongs to the MoeA family.</text>
</comment>
<evidence type="ECO:0000313" key="9">
    <source>
        <dbReference type="Proteomes" id="UP000052268"/>
    </source>
</evidence>
<dbReference type="OrthoDB" id="9804758at2"/>
<evidence type="ECO:0000259" key="7">
    <source>
        <dbReference type="SMART" id="SM00852"/>
    </source>
</evidence>
<comment type="cofactor">
    <cofactor evidence="6">
        <name>Mg(2+)</name>
        <dbReference type="ChEBI" id="CHEBI:18420"/>
    </cofactor>
</comment>
<comment type="pathway">
    <text evidence="2 6">Cofactor biosynthesis; molybdopterin biosynthesis.</text>
</comment>
<sequence>MSLPPPITLEEARDRLLALAPLLPVEHVDAEGCLGRYLAQSLHARRTHPPTDLSAMDGYAVTAGDLSGPWRVVGESAAGHPYSGTVHSGEAVRISTGAILPMGAKAVILQEDLAREAANLTLTGEPPEPADRHIRHCGMDFFENSEVMPAGIRIGPAQAALAIACGYRHLPVRRIPRLAVIDIGDELAADPECCAPHQIPASNGAMLMALARSLPIAASRIGPVADTLAALTAAFEGAADSDVIVTSGGASVGDHDLVLPALEGWGANLDFWRVAIKPGKPILVATRERNGRIQIILGLPGNPVSSFVTAYHFLMPLLRRMLGSSQATPLQIATYLAAPLRANGPRREFLRGNWDGENVVPQTNQDSGALAALAASNVLIDRPSFAPAAQVGDPVRVFLLENGGIA</sequence>
<dbReference type="SUPFAM" id="SSF63867">
    <property type="entry name" value="MoeA C-terminal domain-like"/>
    <property type="match status" value="1"/>
</dbReference>
<dbReference type="SMART" id="SM00852">
    <property type="entry name" value="MoCF_biosynth"/>
    <property type="match status" value="1"/>
</dbReference>
<keyword evidence="4 6" id="KW-0501">Molybdenum cofactor biosynthesis</keyword>
<dbReference type="Pfam" id="PF03453">
    <property type="entry name" value="MoeA_N"/>
    <property type="match status" value="1"/>
</dbReference>
<dbReference type="InterPro" id="IPR036425">
    <property type="entry name" value="MoaB/Mog-like_dom_sf"/>
</dbReference>
<keyword evidence="6" id="KW-0500">Molybdenum</keyword>
<dbReference type="PROSITE" id="PS01079">
    <property type="entry name" value="MOCF_BIOSYNTHESIS_2"/>
    <property type="match status" value="1"/>
</dbReference>
<dbReference type="CDD" id="cd00887">
    <property type="entry name" value="MoeA"/>
    <property type="match status" value="1"/>
</dbReference>
<dbReference type="InterPro" id="IPR008284">
    <property type="entry name" value="MoCF_biosynth_CS"/>
</dbReference>
<evidence type="ECO:0000256" key="4">
    <source>
        <dbReference type="ARBA" id="ARBA00023150"/>
    </source>
</evidence>
<name>A0A0J8AYM3_9SPHN</name>
<dbReference type="Pfam" id="PF00994">
    <property type="entry name" value="MoCF_biosynth"/>
    <property type="match status" value="1"/>
</dbReference>
<dbReference type="UniPathway" id="UPA00344"/>
<keyword evidence="6" id="KW-0460">Magnesium</keyword>
<keyword evidence="6" id="KW-0808">Transferase</keyword>
<dbReference type="GO" id="GO:0005829">
    <property type="term" value="C:cytosol"/>
    <property type="evidence" value="ECO:0007669"/>
    <property type="project" value="TreeGrafter"/>
</dbReference>
<dbReference type="SUPFAM" id="SSF63882">
    <property type="entry name" value="MoeA N-terminal region -like"/>
    <property type="match status" value="1"/>
</dbReference>
<dbReference type="EC" id="2.10.1.1" evidence="6"/>
<comment type="function">
    <text evidence="1 6">Catalyzes the insertion of molybdate into adenylated molybdopterin with the concomitant release of AMP.</text>
</comment>
<accession>A0A0J8AYM3</accession>
<organism evidence="8 9">
    <name type="scientific">Novosphingobium barchaimii LL02</name>
    <dbReference type="NCBI Taxonomy" id="1114963"/>
    <lineage>
        <taxon>Bacteria</taxon>
        <taxon>Pseudomonadati</taxon>
        <taxon>Pseudomonadota</taxon>
        <taxon>Alphaproteobacteria</taxon>
        <taxon>Sphingomonadales</taxon>
        <taxon>Sphingomonadaceae</taxon>
        <taxon>Novosphingobium</taxon>
    </lineage>
</organism>
<dbReference type="SUPFAM" id="SSF53218">
    <property type="entry name" value="Molybdenum cofactor biosynthesis proteins"/>
    <property type="match status" value="1"/>
</dbReference>
<keyword evidence="9" id="KW-1185">Reference proteome</keyword>
<dbReference type="Gene3D" id="3.40.980.10">
    <property type="entry name" value="MoaB/Mog-like domain"/>
    <property type="match status" value="1"/>
</dbReference>
<dbReference type="Pfam" id="PF03454">
    <property type="entry name" value="MoeA_C"/>
    <property type="match status" value="1"/>
</dbReference>
<protein>
    <recommendedName>
        <fullName evidence="6">Molybdopterin molybdenumtransferase</fullName>
        <ecNumber evidence="6">2.10.1.1</ecNumber>
    </recommendedName>
</protein>
<dbReference type="RefSeq" id="WP_059150069.1">
    <property type="nucleotide sequence ID" value="NZ_KQ130452.1"/>
</dbReference>
<dbReference type="InterPro" id="IPR036688">
    <property type="entry name" value="MoeA_C_domain_IV_sf"/>
</dbReference>
<dbReference type="GO" id="GO:0046872">
    <property type="term" value="F:metal ion binding"/>
    <property type="evidence" value="ECO:0007669"/>
    <property type="project" value="UniProtKB-UniRule"/>
</dbReference>
<dbReference type="GO" id="GO:0061599">
    <property type="term" value="F:molybdopterin molybdotransferase activity"/>
    <property type="evidence" value="ECO:0007669"/>
    <property type="project" value="UniProtKB-UniRule"/>
</dbReference>
<dbReference type="AlphaFoldDB" id="A0A0J8AYM3"/>
<dbReference type="InterPro" id="IPR036135">
    <property type="entry name" value="MoeA_linker/N_sf"/>
</dbReference>
<dbReference type="GO" id="GO:0006777">
    <property type="term" value="P:Mo-molybdopterin cofactor biosynthetic process"/>
    <property type="evidence" value="ECO:0007669"/>
    <property type="project" value="UniProtKB-UniRule"/>
</dbReference>